<evidence type="ECO:0000259" key="1">
    <source>
        <dbReference type="PROSITE" id="PS50887"/>
    </source>
</evidence>
<dbReference type="Proteomes" id="UP000186218">
    <property type="component" value="Unassembled WGS sequence"/>
</dbReference>
<dbReference type="SUPFAM" id="SSF55073">
    <property type="entry name" value="Nucleotide cyclase"/>
    <property type="match status" value="1"/>
</dbReference>
<evidence type="ECO:0000313" key="2">
    <source>
        <dbReference type="EMBL" id="SIR89934.1"/>
    </source>
</evidence>
<feature type="domain" description="GGDEF" evidence="1">
    <location>
        <begin position="200"/>
        <end position="325"/>
    </location>
</feature>
<dbReference type="PANTHER" id="PTHR45138:SF9">
    <property type="entry name" value="DIGUANYLATE CYCLASE DGCM-RELATED"/>
    <property type="match status" value="1"/>
</dbReference>
<dbReference type="CDD" id="cd01949">
    <property type="entry name" value="GGDEF"/>
    <property type="match status" value="1"/>
</dbReference>
<dbReference type="AlphaFoldDB" id="A0A1N7EPE7"/>
<dbReference type="PANTHER" id="PTHR45138">
    <property type="entry name" value="REGULATORY COMPONENTS OF SENSORY TRANSDUCTION SYSTEM"/>
    <property type="match status" value="1"/>
</dbReference>
<dbReference type="EMBL" id="FTNT01000003">
    <property type="protein sequence ID" value="SIR89934.1"/>
    <property type="molecule type" value="Genomic_DNA"/>
</dbReference>
<dbReference type="InterPro" id="IPR050469">
    <property type="entry name" value="Diguanylate_Cyclase"/>
</dbReference>
<protein>
    <submittedName>
        <fullName evidence="2">Diguanylate cyclase (GGDEF) domain-containing protein</fullName>
    </submittedName>
</protein>
<sequence>MPFQPPTPVSPPRFDAASRDVITHLRRRMPLETWAVTRYDGERQVYLTVADTHYGLTSGDFIAWSNSMCQYSSTGRAPHIAHDVSDVPEYAALVQRRGVDVGCYVGYPLRTSDGTLFGTVCGFGPRARTAEELDHDGLLPLVVSLLANVLEADLIATAVHRDLEAARRHAETDSLTGLLNRNGWEQLLRDEEARFRRFGEPGAVVVVDLDRLKHVNDTLGHHAGDNQLRRAAEILIGVVDESSVIARTGGDEFAVLLDARSSVRIDEMEQRIRHEFGRAGVSASLGCAQYRIAEGLDCAWRTADALMYKDKLTKRVASTAAQFEVPVVPTLDAPVSADAVATDVHLGDRGLT</sequence>
<dbReference type="PROSITE" id="PS50887">
    <property type="entry name" value="GGDEF"/>
    <property type="match status" value="1"/>
</dbReference>
<accession>A0A1N7EPE7</accession>
<dbReference type="Pfam" id="PF00990">
    <property type="entry name" value="GGDEF"/>
    <property type="match status" value="1"/>
</dbReference>
<dbReference type="InterPro" id="IPR000160">
    <property type="entry name" value="GGDEF_dom"/>
</dbReference>
<keyword evidence="3" id="KW-1185">Reference proteome</keyword>
<dbReference type="STRING" id="1344003.SAMN05445060_1527"/>
<dbReference type="Gene3D" id="3.30.450.40">
    <property type="match status" value="1"/>
</dbReference>
<dbReference type="GO" id="GO:0052621">
    <property type="term" value="F:diguanylate cyclase activity"/>
    <property type="evidence" value="ECO:0007669"/>
    <property type="project" value="TreeGrafter"/>
</dbReference>
<dbReference type="SMART" id="SM00267">
    <property type="entry name" value="GGDEF"/>
    <property type="match status" value="1"/>
</dbReference>
<gene>
    <name evidence="2" type="ORF">SAMN05445060_1527</name>
</gene>
<evidence type="ECO:0000313" key="3">
    <source>
        <dbReference type="Proteomes" id="UP000186218"/>
    </source>
</evidence>
<dbReference type="InterPro" id="IPR029016">
    <property type="entry name" value="GAF-like_dom_sf"/>
</dbReference>
<dbReference type="InterPro" id="IPR029787">
    <property type="entry name" value="Nucleotide_cyclase"/>
</dbReference>
<dbReference type="NCBIfam" id="TIGR00254">
    <property type="entry name" value="GGDEF"/>
    <property type="match status" value="1"/>
</dbReference>
<dbReference type="InterPro" id="IPR043128">
    <property type="entry name" value="Rev_trsase/Diguanyl_cyclase"/>
</dbReference>
<proteinExistence type="predicted"/>
<dbReference type="SUPFAM" id="SSF55781">
    <property type="entry name" value="GAF domain-like"/>
    <property type="match status" value="1"/>
</dbReference>
<organism evidence="2 3">
    <name type="scientific">Williamsia sterculiae</name>
    <dbReference type="NCBI Taxonomy" id="1344003"/>
    <lineage>
        <taxon>Bacteria</taxon>
        <taxon>Bacillati</taxon>
        <taxon>Actinomycetota</taxon>
        <taxon>Actinomycetes</taxon>
        <taxon>Mycobacteriales</taxon>
        <taxon>Nocardiaceae</taxon>
        <taxon>Williamsia</taxon>
    </lineage>
</organism>
<reference evidence="2 3" key="1">
    <citation type="submission" date="2017-01" db="EMBL/GenBank/DDBJ databases">
        <authorList>
            <person name="Mah S.A."/>
            <person name="Swanson W.J."/>
            <person name="Moy G.W."/>
            <person name="Vacquier V.D."/>
        </authorList>
    </citation>
    <scope>NUCLEOTIDE SEQUENCE [LARGE SCALE GENOMIC DNA]</scope>
    <source>
        <strain evidence="2 3">CPCC 203464</strain>
    </source>
</reference>
<dbReference type="Gene3D" id="3.30.70.270">
    <property type="match status" value="1"/>
</dbReference>
<name>A0A1N7EPE7_9NOCA</name>